<dbReference type="AlphaFoldDB" id="A0A0F9ENC5"/>
<feature type="non-terminal residue" evidence="1">
    <location>
        <position position="228"/>
    </location>
</feature>
<dbReference type="SUPFAM" id="SSF81301">
    <property type="entry name" value="Nucleotidyltransferase"/>
    <property type="match status" value="1"/>
</dbReference>
<proteinExistence type="predicted"/>
<reference evidence="1" key="1">
    <citation type="journal article" date="2015" name="Nature">
        <title>Complex archaea that bridge the gap between prokaryotes and eukaryotes.</title>
        <authorList>
            <person name="Spang A."/>
            <person name="Saw J.H."/>
            <person name="Jorgensen S.L."/>
            <person name="Zaremba-Niedzwiedzka K."/>
            <person name="Martijn J."/>
            <person name="Lind A.E."/>
            <person name="van Eijk R."/>
            <person name="Schleper C."/>
            <person name="Guy L."/>
            <person name="Ettema T.J."/>
        </authorList>
    </citation>
    <scope>NUCLEOTIDE SEQUENCE</scope>
</reference>
<accession>A0A0F9ENC5</accession>
<dbReference type="EMBL" id="LAZR01034041">
    <property type="protein sequence ID" value="KKL46410.1"/>
    <property type="molecule type" value="Genomic_DNA"/>
</dbReference>
<protein>
    <recommendedName>
        <fullName evidence="2">Polymerase nucleotidyl transferase domain-containing protein</fullName>
    </recommendedName>
</protein>
<evidence type="ECO:0008006" key="2">
    <source>
        <dbReference type="Google" id="ProtNLM"/>
    </source>
</evidence>
<name>A0A0F9ENC5_9ZZZZ</name>
<sequence length="228" mass="25208">MTEKTDEVDKIAALREEVRAPVGFLLTRLRTDLGDDLLSLCVVGSAVTGDFHAKFSDINTVLVVRRRSHELLDRLAGYGKSMGKQKLRAPLLMTPEYIQESLDVFGVELLDFQLSHVVVHGPDPLAGLSFRKQDVRLQCERQLKAALVNLRQGYIRALGKGKLVGGLLLECVSELAVLLRAMLWLTDADRPKEALATLVAAATAFEFDPQRISPVMTLKRLHARPQAG</sequence>
<comment type="caution">
    <text evidence="1">The sequence shown here is derived from an EMBL/GenBank/DDBJ whole genome shotgun (WGS) entry which is preliminary data.</text>
</comment>
<gene>
    <name evidence="1" type="ORF">LCGC14_2345860</name>
</gene>
<dbReference type="InterPro" id="IPR043519">
    <property type="entry name" value="NT_sf"/>
</dbReference>
<evidence type="ECO:0000313" key="1">
    <source>
        <dbReference type="EMBL" id="KKL46410.1"/>
    </source>
</evidence>
<organism evidence="1">
    <name type="scientific">marine sediment metagenome</name>
    <dbReference type="NCBI Taxonomy" id="412755"/>
    <lineage>
        <taxon>unclassified sequences</taxon>
        <taxon>metagenomes</taxon>
        <taxon>ecological metagenomes</taxon>
    </lineage>
</organism>